<dbReference type="InterPro" id="IPR050304">
    <property type="entry name" value="MT-severing_AAA_ATPase"/>
</dbReference>
<comment type="similarity">
    <text evidence="4">Belongs to the AAA ATPase family.</text>
</comment>
<dbReference type="RefSeq" id="XP_026606466.1">
    <property type="nucleotide sequence ID" value="XM_026745600.1"/>
</dbReference>
<dbReference type="GeneID" id="38113954"/>
<dbReference type="Proteomes" id="UP000256690">
    <property type="component" value="Unassembled WGS sequence"/>
</dbReference>
<evidence type="ECO:0000256" key="3">
    <source>
        <dbReference type="ARBA" id="ARBA00023054"/>
    </source>
</evidence>
<comment type="caution">
    <text evidence="7">The sequence shown here is derived from an EMBL/GenBank/DDBJ whole genome shotgun (WGS) entry which is preliminary data.</text>
</comment>
<feature type="region of interest" description="Disordered" evidence="5">
    <location>
        <begin position="368"/>
        <end position="388"/>
    </location>
</feature>
<sequence length="649" mass="73213">MPGFSGHKIHTETETHARNKVFFLQWPSHMRQAQLTSLVVDHLQGSNTTNEFTGVGVFHIYCDNHQFPSCCRPVDALGILLRQSYESYSKKMDEVPTSEPGPEKSKLELDTEHATNLLRRAFSDFSTVFICIDGMDGWSDADLRDFLQYLYEALYDVATWRLFYADSDYYRRSSLEECLGSSVESLGYYTLDDHTWADTEVYIMHWMRNCEAGFELSDALTSEVIAFFHRRRRQADSPAETELRLRWILDAPTLFAARRNLLAKGSGPGNWGLERIVEDILARFQSLPGTDMRMKLLTAVLRRGTITLDELAGYCKDADVVIPSGLDSIQNYVSSTSLSLIVFWKASQTLSIASHDIRKALEKKYFPSGSVEESSSTPPLRSKYGAKAKDDEISRSVVRDGDYTYTYTYSYDKNGEPDIDIDVDYPYQSSEFDDREQQTSIAGPASKHQDQEPQPKRKRSRDDDEADLDRRISSAIITDPPSVTWDQVAGLTAAKEALQEATILPQMFPSLYGPGGDAKHTLIRSILLYGPPGTGKTFLAKAVAAETRRTFFSISVADLMSKWYGETERLIRQLFVLARRRGPSVVFIDEIDSLGGSREAEAQHWLAVQTELFVQLDGLKADNTSVLVIGATNVPWHLDSALRRRYVSA</sequence>
<evidence type="ECO:0000259" key="6">
    <source>
        <dbReference type="SMART" id="SM00382"/>
    </source>
</evidence>
<protein>
    <recommendedName>
        <fullName evidence="6">AAA+ ATPase domain-containing protein</fullName>
    </recommendedName>
</protein>
<dbReference type="InterPro" id="IPR003959">
    <property type="entry name" value="ATPase_AAA_core"/>
</dbReference>
<evidence type="ECO:0000256" key="4">
    <source>
        <dbReference type="RuleBase" id="RU003651"/>
    </source>
</evidence>
<dbReference type="InterPro" id="IPR003593">
    <property type="entry name" value="AAA+_ATPase"/>
</dbReference>
<dbReference type="EMBL" id="PVWQ01000003">
    <property type="protein sequence ID" value="RDW86942.1"/>
    <property type="molecule type" value="Genomic_DNA"/>
</dbReference>
<proteinExistence type="inferred from homology"/>
<evidence type="ECO:0000313" key="8">
    <source>
        <dbReference type="Proteomes" id="UP000256690"/>
    </source>
</evidence>
<dbReference type="SMART" id="SM00382">
    <property type="entry name" value="AAA"/>
    <property type="match status" value="1"/>
</dbReference>
<dbReference type="GO" id="GO:0016197">
    <property type="term" value="P:endosomal transport"/>
    <property type="evidence" value="ECO:0007669"/>
    <property type="project" value="TreeGrafter"/>
</dbReference>
<dbReference type="InterPro" id="IPR027417">
    <property type="entry name" value="P-loop_NTPase"/>
</dbReference>
<keyword evidence="1 4" id="KW-0547">Nucleotide-binding</keyword>
<evidence type="ECO:0000256" key="2">
    <source>
        <dbReference type="ARBA" id="ARBA00022840"/>
    </source>
</evidence>
<dbReference type="GO" id="GO:0007033">
    <property type="term" value="P:vacuole organization"/>
    <property type="evidence" value="ECO:0007669"/>
    <property type="project" value="TreeGrafter"/>
</dbReference>
<dbReference type="PROSITE" id="PS00674">
    <property type="entry name" value="AAA"/>
    <property type="match status" value="1"/>
</dbReference>
<dbReference type="GO" id="GO:0016887">
    <property type="term" value="F:ATP hydrolysis activity"/>
    <property type="evidence" value="ECO:0007669"/>
    <property type="project" value="InterPro"/>
</dbReference>
<dbReference type="Pfam" id="PF00004">
    <property type="entry name" value="AAA"/>
    <property type="match status" value="1"/>
</dbReference>
<evidence type="ECO:0000313" key="7">
    <source>
        <dbReference type="EMBL" id="RDW86942.1"/>
    </source>
</evidence>
<name>A0A3D8SL07_9EURO</name>
<keyword evidence="2 4" id="KW-0067">ATP-binding</keyword>
<feature type="domain" description="AAA+ ATPase" evidence="6">
    <location>
        <begin position="522"/>
        <end position="648"/>
    </location>
</feature>
<dbReference type="InterPro" id="IPR003960">
    <property type="entry name" value="ATPase_AAA_CS"/>
</dbReference>
<dbReference type="AlphaFoldDB" id="A0A3D8SL07"/>
<dbReference type="FunFam" id="3.40.50.300:FF:001025">
    <property type="entry name" value="ATPase family, AAA domain-containing 2B"/>
    <property type="match status" value="1"/>
</dbReference>
<evidence type="ECO:0000256" key="5">
    <source>
        <dbReference type="SAM" id="MobiDB-lite"/>
    </source>
</evidence>
<dbReference type="STRING" id="1810919.A0A3D8SL07"/>
<dbReference type="GO" id="GO:0005524">
    <property type="term" value="F:ATP binding"/>
    <property type="evidence" value="ECO:0007669"/>
    <property type="project" value="UniProtKB-KW"/>
</dbReference>
<dbReference type="SUPFAM" id="SSF52540">
    <property type="entry name" value="P-loop containing nucleoside triphosphate hydrolases"/>
    <property type="match status" value="1"/>
</dbReference>
<keyword evidence="8" id="KW-1185">Reference proteome</keyword>
<feature type="region of interest" description="Disordered" evidence="5">
    <location>
        <begin position="431"/>
        <end position="467"/>
    </location>
</feature>
<gene>
    <name evidence="7" type="ORF">DSM5745_03584</name>
</gene>
<dbReference type="OrthoDB" id="10446686at2759"/>
<dbReference type="PANTHER" id="PTHR23074">
    <property type="entry name" value="AAA DOMAIN-CONTAINING"/>
    <property type="match status" value="1"/>
</dbReference>
<evidence type="ECO:0000256" key="1">
    <source>
        <dbReference type="ARBA" id="ARBA00022741"/>
    </source>
</evidence>
<dbReference type="Gene3D" id="3.40.50.300">
    <property type="entry name" value="P-loop containing nucleotide triphosphate hydrolases"/>
    <property type="match status" value="1"/>
</dbReference>
<keyword evidence="3" id="KW-0175">Coiled coil</keyword>
<dbReference type="PANTHER" id="PTHR23074:SF83">
    <property type="entry name" value="VACUOLAR PROTEIN SORTING-ASSOCIATED PROTEIN 4A"/>
    <property type="match status" value="1"/>
</dbReference>
<accession>A0A3D8SL07</accession>
<reference evidence="7 8" key="1">
    <citation type="journal article" date="2018" name="IMA Fungus">
        <title>IMA Genome-F 9: Draft genome sequence of Annulohypoxylon stygium, Aspergillus mulundensis, Berkeleyomyces basicola (syn. Thielaviopsis basicola), Ceratocystis smalleyi, two Cercospora beticola strains, Coleophoma cylindrospora, Fusarium fracticaudum, Phialophora cf. hyalina, and Morchella septimelata.</title>
        <authorList>
            <person name="Wingfield B.D."/>
            <person name="Bills G.F."/>
            <person name="Dong Y."/>
            <person name="Huang W."/>
            <person name="Nel W.J."/>
            <person name="Swalarsk-Parry B.S."/>
            <person name="Vaghefi N."/>
            <person name="Wilken P.M."/>
            <person name="An Z."/>
            <person name="de Beer Z.W."/>
            <person name="De Vos L."/>
            <person name="Chen L."/>
            <person name="Duong T.A."/>
            <person name="Gao Y."/>
            <person name="Hammerbacher A."/>
            <person name="Kikkert J.R."/>
            <person name="Li Y."/>
            <person name="Li H."/>
            <person name="Li K."/>
            <person name="Li Q."/>
            <person name="Liu X."/>
            <person name="Ma X."/>
            <person name="Naidoo K."/>
            <person name="Pethybridge S.J."/>
            <person name="Sun J."/>
            <person name="Steenkamp E.T."/>
            <person name="van der Nest M.A."/>
            <person name="van Wyk S."/>
            <person name="Wingfield M.J."/>
            <person name="Xiong C."/>
            <person name="Yue Q."/>
            <person name="Zhang X."/>
        </authorList>
    </citation>
    <scope>NUCLEOTIDE SEQUENCE [LARGE SCALE GENOMIC DNA]</scope>
    <source>
        <strain evidence="7 8">DSM 5745</strain>
    </source>
</reference>
<organism evidence="7 8">
    <name type="scientific">Aspergillus mulundensis</name>
    <dbReference type="NCBI Taxonomy" id="1810919"/>
    <lineage>
        <taxon>Eukaryota</taxon>
        <taxon>Fungi</taxon>
        <taxon>Dikarya</taxon>
        <taxon>Ascomycota</taxon>
        <taxon>Pezizomycotina</taxon>
        <taxon>Eurotiomycetes</taxon>
        <taxon>Eurotiomycetidae</taxon>
        <taxon>Eurotiales</taxon>
        <taxon>Aspergillaceae</taxon>
        <taxon>Aspergillus</taxon>
        <taxon>Aspergillus subgen. Nidulantes</taxon>
    </lineage>
</organism>